<organism evidence="3">
    <name type="scientific">Trypanosoma vivax (strain Y486)</name>
    <dbReference type="NCBI Taxonomy" id="1055687"/>
    <lineage>
        <taxon>Eukaryota</taxon>
        <taxon>Discoba</taxon>
        <taxon>Euglenozoa</taxon>
        <taxon>Kinetoplastea</taxon>
        <taxon>Metakinetoplastina</taxon>
        <taxon>Trypanosomatida</taxon>
        <taxon>Trypanosomatidae</taxon>
        <taxon>Trypanosoma</taxon>
        <taxon>Duttonella</taxon>
    </lineage>
</organism>
<dbReference type="EMBL" id="HE573027">
    <property type="protein sequence ID" value="CCC53395.1"/>
    <property type="molecule type" value="Genomic_DNA"/>
</dbReference>
<dbReference type="InterPro" id="IPR000210">
    <property type="entry name" value="BTB/POZ_dom"/>
</dbReference>
<protein>
    <recommendedName>
        <fullName evidence="2">BTB domain-containing protein</fullName>
    </recommendedName>
</protein>
<dbReference type="OMA" id="WRFVSGP"/>
<dbReference type="InterPro" id="IPR003131">
    <property type="entry name" value="T1-type_BTB"/>
</dbReference>
<dbReference type="InterPro" id="IPR043136">
    <property type="entry name" value="B30.2/SPRY_sf"/>
</dbReference>
<dbReference type="CDD" id="cd18316">
    <property type="entry name" value="BTB_POZ_KCTD-like"/>
    <property type="match status" value="1"/>
</dbReference>
<gene>
    <name evidence="3" type="ORF">TVY486_1108790</name>
</gene>
<dbReference type="PANTHER" id="PTHR14499:SF136">
    <property type="entry name" value="GH08630P"/>
    <property type="match status" value="1"/>
</dbReference>
<dbReference type="Pfam" id="PF02214">
    <property type="entry name" value="BTB_2"/>
    <property type="match status" value="1"/>
</dbReference>
<dbReference type="PANTHER" id="PTHR14499">
    <property type="entry name" value="POTASSIUM CHANNEL TETRAMERIZATION DOMAIN-CONTAINING"/>
    <property type="match status" value="1"/>
</dbReference>
<dbReference type="InterPro" id="IPR011333">
    <property type="entry name" value="SKP1/BTB/POZ_sf"/>
</dbReference>
<dbReference type="GO" id="GO:0051260">
    <property type="term" value="P:protein homooligomerization"/>
    <property type="evidence" value="ECO:0007669"/>
    <property type="project" value="InterPro"/>
</dbReference>
<feature type="region of interest" description="Disordered" evidence="1">
    <location>
        <begin position="1"/>
        <end position="44"/>
    </location>
</feature>
<accession>G0UC47</accession>
<dbReference type="AlphaFoldDB" id="G0UC47"/>
<dbReference type="Gene3D" id="2.60.120.920">
    <property type="match status" value="1"/>
</dbReference>
<feature type="domain" description="BTB" evidence="2">
    <location>
        <begin position="48"/>
        <end position="147"/>
    </location>
</feature>
<evidence type="ECO:0000259" key="2">
    <source>
        <dbReference type="SMART" id="SM00225"/>
    </source>
</evidence>
<sequence>MSMKECAPAKKRKQRENDHATHGTEAHKDNEAVHDTSSSTRPAACTDRRVRLNVGGELITTLASTLCSEPSRLSEWVANDFLGLPRDAAGNPFIDRDPESFRRIIGYMRGYGLPHATEKIALMAEDALYFRLEKLRALIDPPAEWRFVSGPGISPDCRTFSTKNILCTCGNEPLSTAESSICIFRVDKCELISIGLVGTETPVRNETLEQQVNAIAYRNTGELVCSFNALQTFVQGSGYRAQDIVTVLVTFAAGPIAKVTFSCNDTLVHESEWPAPVPSLRFAVSLHGTSSVFLEKCATLGLAGSA</sequence>
<reference evidence="3" key="1">
    <citation type="journal article" date="2012" name="Proc. Natl. Acad. Sci. U.S.A.">
        <title>Antigenic diversity is generated by distinct evolutionary mechanisms in African trypanosome species.</title>
        <authorList>
            <person name="Jackson A.P."/>
            <person name="Berry A."/>
            <person name="Aslett M."/>
            <person name="Allison H.C."/>
            <person name="Burton P."/>
            <person name="Vavrova-Anderson J."/>
            <person name="Brown R."/>
            <person name="Browne H."/>
            <person name="Corton N."/>
            <person name="Hauser H."/>
            <person name="Gamble J."/>
            <person name="Gilderthorp R."/>
            <person name="Marcello L."/>
            <person name="McQuillan J."/>
            <person name="Otto T.D."/>
            <person name="Quail M.A."/>
            <person name="Sanders M.J."/>
            <person name="van Tonder A."/>
            <person name="Ginger M.L."/>
            <person name="Field M.C."/>
            <person name="Barry J.D."/>
            <person name="Hertz-Fowler C."/>
            <person name="Berriman M."/>
        </authorList>
    </citation>
    <scope>NUCLEOTIDE SEQUENCE</scope>
    <source>
        <strain evidence="3">Y486</strain>
    </source>
</reference>
<dbReference type="Gene3D" id="3.30.710.10">
    <property type="entry name" value="Potassium Channel Kv1.1, Chain A"/>
    <property type="match status" value="1"/>
</dbReference>
<dbReference type="SUPFAM" id="SSF54695">
    <property type="entry name" value="POZ domain"/>
    <property type="match status" value="1"/>
</dbReference>
<dbReference type="SMART" id="SM00225">
    <property type="entry name" value="BTB"/>
    <property type="match status" value="1"/>
</dbReference>
<dbReference type="VEuPathDB" id="TriTrypDB:TvY486_1108790"/>
<evidence type="ECO:0000313" key="3">
    <source>
        <dbReference type="EMBL" id="CCC53395.1"/>
    </source>
</evidence>
<name>G0UC47_TRYVY</name>
<evidence type="ECO:0000256" key="1">
    <source>
        <dbReference type="SAM" id="MobiDB-lite"/>
    </source>
</evidence>
<proteinExistence type="predicted"/>
<feature type="compositionally biased region" description="Basic and acidic residues" evidence="1">
    <location>
        <begin position="15"/>
        <end position="34"/>
    </location>
</feature>